<keyword evidence="2" id="KW-1185">Reference proteome</keyword>
<dbReference type="Pfam" id="PF03746">
    <property type="entry name" value="LamB_YcsF"/>
    <property type="match status" value="1"/>
</dbReference>
<proteinExistence type="predicted"/>
<sequence>MKVDLNCDMGESFGLYQMGNDEEMMKYISSANIACGFHAGDPHVMRQTVLLAKEYDVAIGAHPGFPDLIGFGRRHLNCTPAEVKDYVIYQMGALNGFARNYGLELQHCKPHGALFMMAMSDEKLARAILEGIASFSDNMIVFALNNSAVAHEGEKMGLPIAKELYADREHTKDGSIILTRTGPSIQSYEEMADRVVNMVKDKKVITPDGEEAGVDVHTVCIHGDTNGAPELIKQIRYRLEEADIKIEPVRNIITV</sequence>
<dbReference type="NCBIfam" id="NF003816">
    <property type="entry name" value="PRK05406.1-5"/>
    <property type="match status" value="1"/>
</dbReference>
<dbReference type="PANTHER" id="PTHR30292">
    <property type="entry name" value="UNCHARACTERIZED PROTEIN YBGL-RELATED"/>
    <property type="match status" value="1"/>
</dbReference>
<dbReference type="AlphaFoldDB" id="A0A3T0I0C6"/>
<dbReference type="InterPro" id="IPR011330">
    <property type="entry name" value="Glyco_hydro/deAcase_b/a-brl"/>
</dbReference>
<dbReference type="OrthoDB" id="9773478at2"/>
<evidence type="ECO:0000313" key="1">
    <source>
        <dbReference type="EMBL" id="AZU62856.1"/>
    </source>
</evidence>
<evidence type="ECO:0000313" key="2">
    <source>
        <dbReference type="Proteomes" id="UP000282892"/>
    </source>
</evidence>
<dbReference type="GO" id="GO:0005975">
    <property type="term" value="P:carbohydrate metabolic process"/>
    <property type="evidence" value="ECO:0007669"/>
    <property type="project" value="InterPro"/>
</dbReference>
<dbReference type="RefSeq" id="WP_127487666.1">
    <property type="nucleotide sequence ID" value="NZ_CP022572.1"/>
</dbReference>
<protein>
    <submittedName>
        <fullName evidence="1">Lactam utilization protein LamB</fullName>
    </submittedName>
</protein>
<dbReference type="NCBIfam" id="NF003814">
    <property type="entry name" value="PRK05406.1-3"/>
    <property type="match status" value="1"/>
</dbReference>
<dbReference type="STRING" id="1193713.GCA_001636315_00269"/>
<dbReference type="Gene3D" id="3.20.20.370">
    <property type="entry name" value="Glycoside hydrolase/deacetylase"/>
    <property type="match status" value="1"/>
</dbReference>
<dbReference type="InterPro" id="IPR005501">
    <property type="entry name" value="LamB/YcsF/PxpA-like"/>
</dbReference>
<dbReference type="Proteomes" id="UP000282892">
    <property type="component" value="Chromosome"/>
</dbReference>
<dbReference type="SUPFAM" id="SSF88713">
    <property type="entry name" value="Glycoside hydrolase/deacetylase"/>
    <property type="match status" value="1"/>
</dbReference>
<dbReference type="EMBL" id="CP022572">
    <property type="protein sequence ID" value="AZU62856.1"/>
    <property type="molecule type" value="Genomic_DNA"/>
</dbReference>
<reference evidence="1 2" key="1">
    <citation type="submission" date="2017-07" db="EMBL/GenBank/DDBJ databases">
        <title>The complete genome sequence of Bacillus mesonae strain H20-5, an efficient strain improving plant abiotic stress resistance.</title>
        <authorList>
            <person name="Kim S.Y."/>
            <person name="Song H."/>
            <person name="Sang M.K."/>
            <person name="Weon H.-Y."/>
            <person name="Song J."/>
        </authorList>
    </citation>
    <scope>NUCLEOTIDE SEQUENCE [LARGE SCALE GENOMIC DNA]</scope>
    <source>
        <strain evidence="1 2">H20-5</strain>
    </source>
</reference>
<dbReference type="KEGG" id="nmk:CHR53_17190"/>
<accession>A0A3T0I0C6</accession>
<name>A0A3T0I0C6_9BACI</name>
<dbReference type="CDD" id="cd10787">
    <property type="entry name" value="LamB_YcsF_like"/>
    <property type="match status" value="1"/>
</dbReference>
<gene>
    <name evidence="1" type="ORF">CHR53_17190</name>
</gene>
<organism evidence="1 2">
    <name type="scientific">Neobacillus mesonae</name>
    <dbReference type="NCBI Taxonomy" id="1193713"/>
    <lineage>
        <taxon>Bacteria</taxon>
        <taxon>Bacillati</taxon>
        <taxon>Bacillota</taxon>
        <taxon>Bacilli</taxon>
        <taxon>Bacillales</taxon>
        <taxon>Bacillaceae</taxon>
        <taxon>Neobacillus</taxon>
    </lineage>
</organism>
<dbReference type="PANTHER" id="PTHR30292:SF0">
    <property type="entry name" value="5-OXOPROLINASE SUBUNIT A"/>
    <property type="match status" value="1"/>
</dbReference>